<comment type="caution">
    <text evidence="1">The sequence shown here is derived from an EMBL/GenBank/DDBJ whole genome shotgun (WGS) entry which is preliminary data.</text>
</comment>
<organism evidence="1 2">
    <name type="scientific">Hyalomma asiaticum</name>
    <name type="common">Tick</name>
    <dbReference type="NCBI Taxonomy" id="266040"/>
    <lineage>
        <taxon>Eukaryota</taxon>
        <taxon>Metazoa</taxon>
        <taxon>Ecdysozoa</taxon>
        <taxon>Arthropoda</taxon>
        <taxon>Chelicerata</taxon>
        <taxon>Arachnida</taxon>
        <taxon>Acari</taxon>
        <taxon>Parasitiformes</taxon>
        <taxon>Ixodida</taxon>
        <taxon>Ixodoidea</taxon>
        <taxon>Ixodidae</taxon>
        <taxon>Hyalomminae</taxon>
        <taxon>Hyalomma</taxon>
    </lineage>
</organism>
<evidence type="ECO:0000313" key="2">
    <source>
        <dbReference type="Proteomes" id="UP000821845"/>
    </source>
</evidence>
<protein>
    <submittedName>
        <fullName evidence="1">Uncharacterized protein</fullName>
    </submittedName>
</protein>
<dbReference type="EMBL" id="CM023488">
    <property type="protein sequence ID" value="KAH6923499.1"/>
    <property type="molecule type" value="Genomic_DNA"/>
</dbReference>
<dbReference type="Proteomes" id="UP000821845">
    <property type="component" value="Chromosome 8"/>
</dbReference>
<sequence length="208" mass="23691">MSSDQVSHDFSEPETTYLDISCLSVTDTCSVTVETSEEVVPTTSDTAFYCDMCTASFSTLDFLTRHRRYGHSRRGQKRKHASQGGAGSQDDGREKPPFICDVCNRSFLRKNARTSHVRIHARSGYECTDCGRRFSNSSHLSRHRRVHLDASEMFVCPECWASFARKDVMQRHMLSHTGERPYACRVCGDVFTQRVSARRHEKNSHGIE</sequence>
<proteinExistence type="predicted"/>
<name>A0ACB7RSL6_HYAAI</name>
<keyword evidence="2" id="KW-1185">Reference proteome</keyword>
<accession>A0ACB7RSL6</accession>
<reference evidence="1" key="1">
    <citation type="submission" date="2020-05" db="EMBL/GenBank/DDBJ databases">
        <title>Large-scale comparative analyses of tick genomes elucidate their genetic diversity and vector capacities.</title>
        <authorList>
            <person name="Jia N."/>
            <person name="Wang J."/>
            <person name="Shi W."/>
            <person name="Du L."/>
            <person name="Sun Y."/>
            <person name="Zhan W."/>
            <person name="Jiang J."/>
            <person name="Wang Q."/>
            <person name="Zhang B."/>
            <person name="Ji P."/>
            <person name="Sakyi L.B."/>
            <person name="Cui X."/>
            <person name="Yuan T."/>
            <person name="Jiang B."/>
            <person name="Yang W."/>
            <person name="Lam T.T.-Y."/>
            <person name="Chang Q."/>
            <person name="Ding S."/>
            <person name="Wang X."/>
            <person name="Zhu J."/>
            <person name="Ruan X."/>
            <person name="Zhao L."/>
            <person name="Wei J."/>
            <person name="Que T."/>
            <person name="Du C."/>
            <person name="Cheng J."/>
            <person name="Dai P."/>
            <person name="Han X."/>
            <person name="Huang E."/>
            <person name="Gao Y."/>
            <person name="Liu J."/>
            <person name="Shao H."/>
            <person name="Ye R."/>
            <person name="Li L."/>
            <person name="Wei W."/>
            <person name="Wang X."/>
            <person name="Wang C."/>
            <person name="Yang T."/>
            <person name="Huo Q."/>
            <person name="Li W."/>
            <person name="Guo W."/>
            <person name="Chen H."/>
            <person name="Zhou L."/>
            <person name="Ni X."/>
            <person name="Tian J."/>
            <person name="Zhou Y."/>
            <person name="Sheng Y."/>
            <person name="Liu T."/>
            <person name="Pan Y."/>
            <person name="Xia L."/>
            <person name="Li J."/>
            <person name="Zhao F."/>
            <person name="Cao W."/>
        </authorList>
    </citation>
    <scope>NUCLEOTIDE SEQUENCE</scope>
    <source>
        <strain evidence="1">Hyas-2018</strain>
    </source>
</reference>
<gene>
    <name evidence="1" type="ORF">HPB50_001961</name>
</gene>
<evidence type="ECO:0000313" key="1">
    <source>
        <dbReference type="EMBL" id="KAH6923499.1"/>
    </source>
</evidence>